<keyword evidence="17" id="KW-1185">Reference proteome</keyword>
<comment type="subcellular location">
    <subcellularLocation>
        <location evidence="1">Membrane</location>
        <topology evidence="1">Multi-pass membrane protein</topology>
    </subcellularLocation>
</comment>
<keyword evidence="4 14" id="KW-0812">Transmembrane</keyword>
<dbReference type="InterPro" id="IPR005821">
    <property type="entry name" value="Ion_trans_dom"/>
</dbReference>
<evidence type="ECO:0000313" key="16">
    <source>
        <dbReference type="EMBL" id="CAH3036393.1"/>
    </source>
</evidence>
<dbReference type="PANTHER" id="PTHR47143:SF1">
    <property type="entry name" value="ION_TRANS DOMAIN-CONTAINING PROTEIN"/>
    <property type="match status" value="1"/>
</dbReference>
<dbReference type="Pfam" id="PF00520">
    <property type="entry name" value="Ion_trans"/>
    <property type="match status" value="1"/>
</dbReference>
<keyword evidence="8" id="KW-0406">Ion transport</keyword>
<evidence type="ECO:0000256" key="2">
    <source>
        <dbReference type="ARBA" id="ARBA00022448"/>
    </source>
</evidence>
<gene>
    <name evidence="16" type="ORF">PLOB_00030950</name>
</gene>
<dbReference type="SUPFAM" id="SSF48403">
    <property type="entry name" value="Ankyrin repeat"/>
    <property type="match status" value="2"/>
</dbReference>
<feature type="domain" description="Ion transport" evidence="15">
    <location>
        <begin position="784"/>
        <end position="989"/>
    </location>
</feature>
<keyword evidence="2" id="KW-0813">Transport</keyword>
<feature type="repeat" description="ANK" evidence="12">
    <location>
        <begin position="207"/>
        <end position="239"/>
    </location>
</feature>
<evidence type="ECO:0000256" key="11">
    <source>
        <dbReference type="ARBA" id="ARBA00023303"/>
    </source>
</evidence>
<feature type="transmembrane region" description="Helical" evidence="14">
    <location>
        <begin position="892"/>
        <end position="915"/>
    </location>
</feature>
<evidence type="ECO:0000313" key="17">
    <source>
        <dbReference type="Proteomes" id="UP001159405"/>
    </source>
</evidence>
<evidence type="ECO:0000256" key="10">
    <source>
        <dbReference type="ARBA" id="ARBA00023180"/>
    </source>
</evidence>
<feature type="compositionally biased region" description="Polar residues" evidence="13">
    <location>
        <begin position="20"/>
        <end position="30"/>
    </location>
</feature>
<dbReference type="EMBL" id="CALNXK010000004">
    <property type="protein sequence ID" value="CAH3036393.1"/>
    <property type="molecule type" value="Genomic_DNA"/>
</dbReference>
<feature type="repeat" description="ANK" evidence="12">
    <location>
        <begin position="107"/>
        <end position="139"/>
    </location>
</feature>
<keyword evidence="5" id="KW-0677">Repeat</keyword>
<evidence type="ECO:0000256" key="7">
    <source>
        <dbReference type="ARBA" id="ARBA00023043"/>
    </source>
</evidence>
<keyword evidence="10" id="KW-0325">Glycoprotein</keyword>
<evidence type="ECO:0000256" key="3">
    <source>
        <dbReference type="ARBA" id="ARBA00022606"/>
    </source>
</evidence>
<dbReference type="PROSITE" id="PS50088">
    <property type="entry name" value="ANK_REPEAT"/>
    <property type="match status" value="8"/>
</dbReference>
<comment type="caution">
    <text evidence="16">The sequence shown here is derived from an EMBL/GenBank/DDBJ whole genome shotgun (WGS) entry which is preliminary data.</text>
</comment>
<feature type="repeat" description="ANK" evidence="12">
    <location>
        <begin position="281"/>
        <end position="313"/>
    </location>
</feature>
<keyword evidence="3" id="KW-0716">Sensory transduction</keyword>
<evidence type="ECO:0000256" key="8">
    <source>
        <dbReference type="ARBA" id="ARBA00023065"/>
    </source>
</evidence>
<dbReference type="InterPro" id="IPR002110">
    <property type="entry name" value="Ankyrin_rpt"/>
</dbReference>
<dbReference type="PROSITE" id="PS50297">
    <property type="entry name" value="ANK_REP_REGION"/>
    <property type="match status" value="8"/>
</dbReference>
<evidence type="ECO:0000259" key="15">
    <source>
        <dbReference type="Pfam" id="PF00520"/>
    </source>
</evidence>
<evidence type="ECO:0000256" key="1">
    <source>
        <dbReference type="ARBA" id="ARBA00004141"/>
    </source>
</evidence>
<dbReference type="SMART" id="SM00248">
    <property type="entry name" value="ANK"/>
    <property type="match status" value="16"/>
</dbReference>
<dbReference type="Pfam" id="PF00023">
    <property type="entry name" value="Ank"/>
    <property type="match status" value="1"/>
</dbReference>
<keyword evidence="11" id="KW-0407">Ion channel</keyword>
<evidence type="ECO:0000256" key="13">
    <source>
        <dbReference type="SAM" id="MobiDB-lite"/>
    </source>
</evidence>
<dbReference type="Pfam" id="PF12796">
    <property type="entry name" value="Ank_2"/>
    <property type="match status" value="4"/>
</dbReference>
<sequence length="1115" mass="124107">MAASPGNMYQKQALKKRQTAYLQPSSGSLSRNDKQKAEKDIPLHVQPPSSPKLNRSPNNMRKFSQISLRSDSSGDQHTDANGNAAAITGTPNKHARFKHHQKAGKGNKLQKLHLAALSGNEGEVQKLLGKGVDVNAKDTFGKTPLHNAILGKHVTIVDLLLKSGADVKCLDERGDTPLHNAVRVDSEAIVVLLLNDSKSNSNAKGFGSYTPLHIAAQIDSVDICKQLVEHEGDISQRAEDKMTPFGMAVSKGAQSVAEYFVSILDEKQLDKDNLLCNADNEGSTLLHLAVDSGIPQIVSLCLQIGANVRQTKEADNSTAIHLAGTQGSLEIVQLLVGADRGVCKEEILDEQGMVPLHRAALNNHATVVSYLVDQGAPVDPRDIQGRTPLFLAASAGGTATVQLLMDRGADVTLKDVELRSPLHVAIADGNSSTMEALLKSPAAKALVVDKDITGYTPVHYAARAGYLQHIALFINKNKAARQVTSDSLDTPLHIVARYGWLQIAEVLLEKRNVRIINLQNNQGKTPLHYACHEGHEHITKLLLMEGATLERDHHDRTPLHMAAVNGSERCVEYILQAHPESLNALDKHQNTALNLAATTGQASLVSYLLSVKEQEILLNKYNQNVLDLAISNDKEEVAMAIIEHSRWKEVIDTTEGGGVSQIQTLVAKMPDVAEVTYDLRLIQGKQSTTSSLEHSLDALKTMAERRREKCLTHPVCYVLMNIKWKKFGWITFIVNLLLYLAFLLPFTALAVNLKINICVLCNYSFCNKTPAIPNGQLEWHDEIDTCNTSDKTVVFLHYFVIIFASIHLIKEIMQLVRQRLKYLTSITNLIEWVIYVSALVFVFPVCACKSHFKSEAAAFSLFFAWLNLVLYFRRFSYYGKYVIMLLTMFQTLFQVLLLFLLFVVAFGTTFFLLMYNEEFHTFEFALMKTFAMTLGELDYENDFIIQKSMRHYSEAVNVVFVLFCLAMPIILMNMLIGLAVGDIDKIQQKSVMARYVMQVELLLEIEESLPKWILRRVQVDKHEEFPNRSSKLQTKIYEKFIGFGKAESMGDDDGVPPALAQIIDKVLEQDSKIDEIHEMLKEQSKVVNAIGQREGVGDAGGPGNRKSIFNWFSKK</sequence>
<feature type="transmembrane region" description="Helical" evidence="14">
    <location>
        <begin position="727"/>
        <end position="746"/>
    </location>
</feature>
<feature type="region of interest" description="Disordered" evidence="13">
    <location>
        <begin position="1"/>
        <end position="89"/>
    </location>
</feature>
<dbReference type="InterPro" id="IPR036770">
    <property type="entry name" value="Ankyrin_rpt-contain_sf"/>
</dbReference>
<keyword evidence="6 14" id="KW-1133">Transmembrane helix</keyword>
<dbReference type="PANTHER" id="PTHR47143">
    <property type="entry name" value="TRANSIENT RECEPTOR POTENTIAL CATION CHANNEL PROTEIN PAINLESS"/>
    <property type="match status" value="1"/>
</dbReference>
<feature type="repeat" description="ANK" evidence="12">
    <location>
        <begin position="522"/>
        <end position="554"/>
    </location>
</feature>
<feature type="transmembrane region" description="Helical" evidence="14">
    <location>
        <begin position="822"/>
        <end position="844"/>
    </location>
</feature>
<organism evidence="16 17">
    <name type="scientific">Porites lobata</name>
    <dbReference type="NCBI Taxonomy" id="104759"/>
    <lineage>
        <taxon>Eukaryota</taxon>
        <taxon>Metazoa</taxon>
        <taxon>Cnidaria</taxon>
        <taxon>Anthozoa</taxon>
        <taxon>Hexacorallia</taxon>
        <taxon>Scleractinia</taxon>
        <taxon>Fungiina</taxon>
        <taxon>Poritidae</taxon>
        <taxon>Porites</taxon>
    </lineage>
</organism>
<feature type="transmembrane region" description="Helical" evidence="14">
    <location>
        <begin position="856"/>
        <end position="872"/>
    </location>
</feature>
<evidence type="ECO:0000256" key="6">
    <source>
        <dbReference type="ARBA" id="ARBA00022989"/>
    </source>
</evidence>
<feature type="repeat" description="ANK" evidence="12">
    <location>
        <begin position="554"/>
        <end position="576"/>
    </location>
</feature>
<reference evidence="16 17" key="1">
    <citation type="submission" date="2022-05" db="EMBL/GenBank/DDBJ databases">
        <authorList>
            <consortium name="Genoscope - CEA"/>
            <person name="William W."/>
        </authorList>
    </citation>
    <scope>NUCLEOTIDE SEQUENCE [LARGE SCALE GENOMIC DNA]</scope>
</reference>
<feature type="transmembrane region" description="Helical" evidence="14">
    <location>
        <begin position="958"/>
        <end position="980"/>
    </location>
</feature>
<evidence type="ECO:0000256" key="4">
    <source>
        <dbReference type="ARBA" id="ARBA00022692"/>
    </source>
</evidence>
<evidence type="ECO:0000256" key="5">
    <source>
        <dbReference type="ARBA" id="ARBA00022737"/>
    </source>
</evidence>
<dbReference type="Gene3D" id="1.25.40.20">
    <property type="entry name" value="Ankyrin repeat-containing domain"/>
    <property type="match status" value="3"/>
</dbReference>
<proteinExistence type="predicted"/>
<accession>A0ABN8MUP6</accession>
<evidence type="ECO:0000256" key="12">
    <source>
        <dbReference type="PROSITE-ProRule" id="PRU00023"/>
    </source>
</evidence>
<feature type="compositionally biased region" description="Polar residues" evidence="13">
    <location>
        <begin position="51"/>
        <end position="71"/>
    </location>
</feature>
<evidence type="ECO:0000256" key="14">
    <source>
        <dbReference type="SAM" id="Phobius"/>
    </source>
</evidence>
<protein>
    <recommendedName>
        <fullName evidence="15">Ion transport domain-containing protein</fullName>
    </recommendedName>
</protein>
<dbReference type="InterPro" id="IPR052076">
    <property type="entry name" value="TRP_cation_channel"/>
</dbReference>
<dbReference type="Proteomes" id="UP001159405">
    <property type="component" value="Unassembled WGS sequence"/>
</dbReference>
<dbReference type="PRINTS" id="PR01415">
    <property type="entry name" value="ANKYRIN"/>
</dbReference>
<feature type="repeat" description="ANK" evidence="12">
    <location>
        <begin position="351"/>
        <end position="383"/>
    </location>
</feature>
<feature type="repeat" description="ANK" evidence="12">
    <location>
        <begin position="140"/>
        <end position="172"/>
    </location>
</feature>
<feature type="repeat" description="ANK" evidence="12">
    <location>
        <begin position="384"/>
        <end position="416"/>
    </location>
</feature>
<keyword evidence="7 12" id="KW-0040">ANK repeat</keyword>
<name>A0ABN8MUP6_9CNID</name>
<evidence type="ECO:0000256" key="9">
    <source>
        <dbReference type="ARBA" id="ARBA00023136"/>
    </source>
</evidence>
<keyword evidence="9 14" id="KW-0472">Membrane</keyword>
<feature type="compositionally biased region" description="Basic and acidic residues" evidence="13">
    <location>
        <begin position="31"/>
        <end position="42"/>
    </location>
</feature>